<reference evidence="1" key="1">
    <citation type="submission" date="2022-01" db="EMBL/GenBank/DDBJ databases">
        <authorList>
            <person name="Criscuolo A."/>
        </authorList>
    </citation>
    <scope>NUCLEOTIDE SEQUENCE</scope>
    <source>
        <strain evidence="1">CIP111893</strain>
    </source>
</reference>
<gene>
    <name evidence="1" type="ORF">PAECIP111893_03841</name>
</gene>
<evidence type="ECO:0000313" key="2">
    <source>
        <dbReference type="Proteomes" id="UP000838686"/>
    </source>
</evidence>
<dbReference type="RefSeq" id="WP_236344198.1">
    <property type="nucleotide sequence ID" value="NZ_CAKMMF010000023.1"/>
</dbReference>
<accession>A0ABM9CKS3</accession>
<dbReference type="Proteomes" id="UP000838686">
    <property type="component" value="Unassembled WGS sequence"/>
</dbReference>
<evidence type="ECO:0008006" key="3">
    <source>
        <dbReference type="Google" id="ProtNLM"/>
    </source>
</evidence>
<evidence type="ECO:0000313" key="1">
    <source>
        <dbReference type="EMBL" id="CAH1214738.1"/>
    </source>
</evidence>
<keyword evidence="2" id="KW-1185">Reference proteome</keyword>
<name>A0ABM9CKS3_9BACL</name>
<dbReference type="EMBL" id="CAKMMF010000023">
    <property type="protein sequence ID" value="CAH1214738.1"/>
    <property type="molecule type" value="Genomic_DNA"/>
</dbReference>
<organism evidence="1 2">
    <name type="scientific">Paenibacillus plantiphilus</name>
    <dbReference type="NCBI Taxonomy" id="2905650"/>
    <lineage>
        <taxon>Bacteria</taxon>
        <taxon>Bacillati</taxon>
        <taxon>Bacillota</taxon>
        <taxon>Bacilli</taxon>
        <taxon>Bacillales</taxon>
        <taxon>Paenibacillaceae</taxon>
        <taxon>Paenibacillus</taxon>
    </lineage>
</organism>
<proteinExistence type="predicted"/>
<protein>
    <recommendedName>
        <fullName evidence="3">Immunity protein 22</fullName>
    </recommendedName>
</protein>
<comment type="caution">
    <text evidence="1">The sequence shown here is derived from an EMBL/GenBank/DDBJ whole genome shotgun (WGS) entry which is preliminary data.</text>
</comment>
<sequence length="141" mass="16401">MELKDIFFFGLKEPEVNSLSMYFSKSEEGDPEFLIIGEKFFGDSYPINVDENSPLIQIDFQTYVAYSIRNESFTSWDDYEEFEGKIFRIYKKSRYLDFISVGTFASEDFPGTFQHYGICCLDHIIDVVSVSKPVVSEIIRC</sequence>